<dbReference type="Proteomes" id="UP001375743">
    <property type="component" value="Unassembled WGS sequence"/>
</dbReference>
<accession>A0ABU8XLJ5</accession>
<keyword evidence="1" id="KW-0812">Transmembrane</keyword>
<protein>
    <submittedName>
        <fullName evidence="2">Uncharacterized protein</fullName>
    </submittedName>
</protein>
<feature type="transmembrane region" description="Helical" evidence="1">
    <location>
        <begin position="12"/>
        <end position="37"/>
    </location>
</feature>
<sequence length="239" mass="24612">MAGGADLRHGSGFLVLTCGSAALLLAFYLLAAVAARLLGPPWNGLAMALDPARARSPVDLCGLVQLGMASASLLLASHVRGCPHLRLLALLPGVLLLADATDMISRLTALCRGGVLGPAAKLAAGTVIGGMALLPACLLWRSAREQHRSLAARLLCLLLPAGPVLLGLDAAGGWCHRLGMSGIVAHSLAVLEESGETLLYAVLTSTILGAVVEFGQESLDMRLYCRAGSSEKRRPSLGP</sequence>
<name>A0ABU8XLJ5_9PROT</name>
<organism evidence="2 3">
    <name type="scientific">Benzoatithermus flavus</name>
    <dbReference type="NCBI Taxonomy" id="3108223"/>
    <lineage>
        <taxon>Bacteria</taxon>
        <taxon>Pseudomonadati</taxon>
        <taxon>Pseudomonadota</taxon>
        <taxon>Alphaproteobacteria</taxon>
        <taxon>Geminicoccales</taxon>
        <taxon>Geminicoccaceae</taxon>
        <taxon>Benzoatithermus</taxon>
    </lineage>
</organism>
<evidence type="ECO:0000256" key="1">
    <source>
        <dbReference type="SAM" id="Phobius"/>
    </source>
</evidence>
<keyword evidence="1" id="KW-0472">Membrane</keyword>
<proteinExistence type="predicted"/>
<keyword evidence="3" id="KW-1185">Reference proteome</keyword>
<comment type="caution">
    <text evidence="2">The sequence shown here is derived from an EMBL/GenBank/DDBJ whole genome shotgun (WGS) entry which is preliminary data.</text>
</comment>
<gene>
    <name evidence="2" type="ORF">U1T56_02785</name>
</gene>
<evidence type="ECO:0000313" key="2">
    <source>
        <dbReference type="EMBL" id="MEK0082063.1"/>
    </source>
</evidence>
<reference evidence="2 3" key="1">
    <citation type="submission" date="2024-01" db="EMBL/GenBank/DDBJ databases">
        <title>Multi-omics insights into the function and evolution of sodium benzoate biodegradation pathways in Benzoatithermus flavus gen. nov., sp. nov. from hot spring.</title>
        <authorList>
            <person name="Hu C.-J."/>
            <person name="Li W.-J."/>
        </authorList>
    </citation>
    <scope>NUCLEOTIDE SEQUENCE [LARGE SCALE GENOMIC DNA]</scope>
    <source>
        <strain evidence="2 3">SYSU G07066</strain>
    </source>
</reference>
<dbReference type="RefSeq" id="WP_418157918.1">
    <property type="nucleotide sequence ID" value="NZ_JBBLZC010000002.1"/>
</dbReference>
<evidence type="ECO:0000313" key="3">
    <source>
        <dbReference type="Proteomes" id="UP001375743"/>
    </source>
</evidence>
<dbReference type="EMBL" id="JBBLZC010000002">
    <property type="protein sequence ID" value="MEK0082063.1"/>
    <property type="molecule type" value="Genomic_DNA"/>
</dbReference>
<keyword evidence="1" id="KW-1133">Transmembrane helix</keyword>